<protein>
    <submittedName>
        <fullName evidence="2">Uncharacterized protein</fullName>
    </submittedName>
</protein>
<dbReference type="OrthoDB" id="5396104at2759"/>
<sequence length="287" mass="31568">MSGKVKKHRACVSEFDYGGWEDFGRWKRKRATIGQVVRPGSKHCEDECDFPSSCHWERQHAVQETGFGCLDPSCLGKEPDTSSANGKLTVQKGAGDFIDKLRKAAEKRTTQVAKALLSPIEEEDQKASRSLDATPKANGLGLHFPVMDFSSFKNGVNESRELVDKSQINLSIPKNPQASARIGKTREDDFSITDWITQDAIESAPISPCDQPDAIEVSFDFRLEQDQRPSVPLADADDSPISPMHSNWDRAPGGIGIALSLPALPEEDEMTDADMLWDQGGGNHERG</sequence>
<reference evidence="2" key="1">
    <citation type="submission" date="2021-03" db="EMBL/GenBank/DDBJ databases">
        <authorList>
            <person name="Tagirdzhanova G."/>
        </authorList>
    </citation>
    <scope>NUCLEOTIDE SEQUENCE</scope>
</reference>
<organism evidence="2 3">
    <name type="scientific">Alectoria fallacina</name>
    <dbReference type="NCBI Taxonomy" id="1903189"/>
    <lineage>
        <taxon>Eukaryota</taxon>
        <taxon>Fungi</taxon>
        <taxon>Dikarya</taxon>
        <taxon>Ascomycota</taxon>
        <taxon>Pezizomycotina</taxon>
        <taxon>Lecanoromycetes</taxon>
        <taxon>OSLEUM clade</taxon>
        <taxon>Lecanoromycetidae</taxon>
        <taxon>Lecanorales</taxon>
        <taxon>Lecanorineae</taxon>
        <taxon>Parmeliaceae</taxon>
        <taxon>Alectoria</taxon>
    </lineage>
</organism>
<feature type="region of interest" description="Disordered" evidence="1">
    <location>
        <begin position="228"/>
        <end position="249"/>
    </location>
</feature>
<evidence type="ECO:0000313" key="2">
    <source>
        <dbReference type="EMBL" id="CAF9939469.1"/>
    </source>
</evidence>
<evidence type="ECO:0000313" key="3">
    <source>
        <dbReference type="Proteomes" id="UP000664203"/>
    </source>
</evidence>
<accession>A0A8H3PFW3</accession>
<proteinExistence type="predicted"/>
<keyword evidence="3" id="KW-1185">Reference proteome</keyword>
<dbReference type="Proteomes" id="UP000664203">
    <property type="component" value="Unassembled WGS sequence"/>
</dbReference>
<name>A0A8H3PFW3_9LECA</name>
<dbReference type="AlphaFoldDB" id="A0A8H3PFW3"/>
<dbReference type="EMBL" id="CAJPDR010000551">
    <property type="protein sequence ID" value="CAF9939469.1"/>
    <property type="molecule type" value="Genomic_DNA"/>
</dbReference>
<gene>
    <name evidence="2" type="ORF">ALECFALPRED_008144</name>
</gene>
<comment type="caution">
    <text evidence="2">The sequence shown here is derived from an EMBL/GenBank/DDBJ whole genome shotgun (WGS) entry which is preliminary data.</text>
</comment>
<evidence type="ECO:0000256" key="1">
    <source>
        <dbReference type="SAM" id="MobiDB-lite"/>
    </source>
</evidence>